<dbReference type="PROSITE" id="PS51192">
    <property type="entry name" value="HELICASE_ATP_BIND_1"/>
    <property type="match status" value="1"/>
</dbReference>
<keyword evidence="6" id="KW-0378">Hydrolase</keyword>
<dbReference type="PANTHER" id="PTHR45626:SF12">
    <property type="entry name" value="DNA REPAIR PROTEIN RAD16"/>
    <property type="match status" value="1"/>
</dbReference>
<feature type="compositionally biased region" description="Basic and acidic residues" evidence="11">
    <location>
        <begin position="25"/>
        <end position="36"/>
    </location>
</feature>
<dbReference type="GO" id="GO:0005524">
    <property type="term" value="F:ATP binding"/>
    <property type="evidence" value="ECO:0007669"/>
    <property type="project" value="UniProtKB-KW"/>
</dbReference>
<dbReference type="InterPro" id="IPR038718">
    <property type="entry name" value="SNF2-like_sf"/>
</dbReference>
<dbReference type="InterPro" id="IPR027417">
    <property type="entry name" value="P-loop_NTPase"/>
</dbReference>
<dbReference type="InterPro" id="IPR001841">
    <property type="entry name" value="Znf_RING"/>
</dbReference>
<keyword evidence="16" id="KW-1185">Reference proteome</keyword>
<dbReference type="Gene3D" id="3.40.50.300">
    <property type="entry name" value="P-loop containing nucleotide triphosphate hydrolases"/>
    <property type="match status" value="1"/>
</dbReference>
<reference evidence="15 16" key="1">
    <citation type="submission" date="2024-09" db="EMBL/GenBank/DDBJ databases">
        <title>Chromosome-scale assembly of Riccia fluitans.</title>
        <authorList>
            <person name="Paukszto L."/>
            <person name="Sawicki J."/>
            <person name="Karawczyk K."/>
            <person name="Piernik-Szablinska J."/>
            <person name="Szczecinska M."/>
            <person name="Mazdziarz M."/>
        </authorList>
    </citation>
    <scope>NUCLEOTIDE SEQUENCE [LARGE SCALE GENOMIC DNA]</scope>
    <source>
        <strain evidence="15">Rf_01</strain>
        <tissue evidence="15">Aerial parts of the thallus</tissue>
    </source>
</reference>
<evidence type="ECO:0000256" key="8">
    <source>
        <dbReference type="ARBA" id="ARBA00022833"/>
    </source>
</evidence>
<dbReference type="Pfam" id="PF00271">
    <property type="entry name" value="Helicase_C"/>
    <property type="match status" value="1"/>
</dbReference>
<evidence type="ECO:0000256" key="3">
    <source>
        <dbReference type="ARBA" id="ARBA00022723"/>
    </source>
</evidence>
<dbReference type="PROSITE" id="PS50089">
    <property type="entry name" value="ZF_RING_2"/>
    <property type="match status" value="1"/>
</dbReference>
<dbReference type="PANTHER" id="PTHR45626">
    <property type="entry name" value="TRANSCRIPTION TERMINATION FACTOR 2-RELATED"/>
    <property type="match status" value="1"/>
</dbReference>
<feature type="compositionally biased region" description="Polar residues" evidence="11">
    <location>
        <begin position="289"/>
        <end position="307"/>
    </location>
</feature>
<dbReference type="PROSITE" id="PS00518">
    <property type="entry name" value="ZF_RING_1"/>
    <property type="match status" value="1"/>
</dbReference>
<feature type="compositionally biased region" description="Basic residues" evidence="11">
    <location>
        <begin position="146"/>
        <end position="168"/>
    </location>
</feature>
<evidence type="ECO:0000256" key="1">
    <source>
        <dbReference type="ARBA" id="ARBA00004123"/>
    </source>
</evidence>
<evidence type="ECO:0000256" key="10">
    <source>
        <dbReference type="PROSITE-ProRule" id="PRU00175"/>
    </source>
</evidence>
<dbReference type="InterPro" id="IPR000330">
    <property type="entry name" value="SNF2_N"/>
</dbReference>
<dbReference type="InterPro" id="IPR002464">
    <property type="entry name" value="DNA/RNA_helicase_DEAH_CS"/>
</dbReference>
<gene>
    <name evidence="15" type="ORF">R1flu_024844</name>
</gene>
<feature type="compositionally biased region" description="Polar residues" evidence="11">
    <location>
        <begin position="38"/>
        <end position="58"/>
    </location>
</feature>
<dbReference type="SMART" id="SM00490">
    <property type="entry name" value="HELICc"/>
    <property type="match status" value="1"/>
</dbReference>
<name>A0ABD1XW71_9MARC</name>
<evidence type="ECO:0000259" key="13">
    <source>
        <dbReference type="PROSITE" id="PS51192"/>
    </source>
</evidence>
<keyword evidence="5 10" id="KW-0863">Zinc-finger</keyword>
<keyword evidence="7" id="KW-0347">Helicase</keyword>
<dbReference type="InterPro" id="IPR017907">
    <property type="entry name" value="Znf_RING_CS"/>
</dbReference>
<sequence>MAWDEPPGNNSLPGGGEAGNRTRGRHAEYNRPERPRTRSSMRGQSTVAETNASGSASNGKEIVDSENEGEKSRKRKKPSTSTRGRVKGQTGKPRWSEVPSGGSGGDSSDDSWRLDAPVISTDGSSDVKSTTSGDSDASSEDSLSRKPQRLPSRGRKPPVRGRGGGRGRGRGEPQKRASRKKMTPKELLRWERYILEYNENQKGLDDEGIEALPKHSDPPPQMNPPPELCMPLLPFQREWLAWSLEQENSEIRGGILADEMGMGKTIQAISLIVSDRHLNGPMDSARANRVTSPEFSNETVEEGQTSAEPPQVKATLVICPLVAVIQWRCEIEKFTAPGSVKVLIYHGPRRGLGIAELSEYDVVLSTYSIVESEHRKHVMPPKLPCKWCGKTFYPAKLPVHLKYYCGPSAQRTDKQAKQVKRKTMTASTACDSDVDEELCNEKGKKSVVLAAKRRGRKSKVELDDLGAAVKEAMDSVAGASTSGTAGGNSVLHSVKWARIILDEAHCIKDRRCSTSKGIFALRSTYKWALSGTPLQNRVGELYSLVRFLSVDPFSYYFCRNCECQSLDYKFTDGNKCGCGHSALVHFCWWNKFIANPIKKWGYVHEGRTAMNLLKNLVLSRTLLRRTKLERAADLALPPRTMYLRKDVFDAREEDFYQALYTQSQSQFNTYVDAGTLLNNYAHIFDLLTRLRQAVNHPYLVVYSATARSEAPQFGPVEEAVCGLCHEPAEDTVKTGCQHPFCKVCMEGYMEAGKELDSLQCPTCQTALMVDLTRSGSDEVKEVSAKVPGRKRSSILSRIKLENFQSSTKIDAVREELFDMLNKDPAAKAIIFSQFTAMLELIGHCLLKSGIKFVKLDGSMSMQTRDQMIDSFTHDVETKVFLMSLKAGGVALNLTVASHVFLMDPWWNPAVEQQAQDRIHRLGQYKPVRVIRFVIENTIEERILKLQEKKQLVFEGTVGGSAEALGKLTEDDLRFLFTN</sequence>
<feature type="domain" description="RING-type" evidence="12">
    <location>
        <begin position="721"/>
        <end position="764"/>
    </location>
</feature>
<accession>A0ABD1XW71</accession>
<dbReference type="Pfam" id="PF00176">
    <property type="entry name" value="SNF2-rel_dom"/>
    <property type="match status" value="2"/>
</dbReference>
<dbReference type="PROSITE" id="PS51194">
    <property type="entry name" value="HELICASE_CTER"/>
    <property type="match status" value="1"/>
</dbReference>
<feature type="domain" description="Helicase ATP-binding" evidence="13">
    <location>
        <begin position="245"/>
        <end position="551"/>
    </location>
</feature>
<proteinExistence type="inferred from homology"/>
<evidence type="ECO:0000259" key="12">
    <source>
        <dbReference type="PROSITE" id="PS50089"/>
    </source>
</evidence>
<evidence type="ECO:0000256" key="9">
    <source>
        <dbReference type="ARBA" id="ARBA00022840"/>
    </source>
</evidence>
<feature type="compositionally biased region" description="Polar residues" evidence="11">
    <location>
        <begin position="121"/>
        <end position="136"/>
    </location>
</feature>
<dbReference type="CDD" id="cd18793">
    <property type="entry name" value="SF2_C_SNF"/>
    <property type="match status" value="1"/>
</dbReference>
<evidence type="ECO:0000256" key="4">
    <source>
        <dbReference type="ARBA" id="ARBA00022741"/>
    </source>
</evidence>
<feature type="region of interest" description="Disordered" evidence="11">
    <location>
        <begin position="1"/>
        <end position="183"/>
    </location>
</feature>
<dbReference type="CDD" id="cd18008">
    <property type="entry name" value="DEXDc_SHPRH-like"/>
    <property type="match status" value="1"/>
</dbReference>
<dbReference type="InterPro" id="IPR049730">
    <property type="entry name" value="SNF2/RAD54-like_C"/>
</dbReference>
<evidence type="ECO:0000313" key="15">
    <source>
        <dbReference type="EMBL" id="KAL2613152.1"/>
    </source>
</evidence>
<dbReference type="SMART" id="SM00184">
    <property type="entry name" value="RING"/>
    <property type="match status" value="1"/>
</dbReference>
<dbReference type="GO" id="GO:0016787">
    <property type="term" value="F:hydrolase activity"/>
    <property type="evidence" value="ECO:0007669"/>
    <property type="project" value="UniProtKB-KW"/>
</dbReference>
<dbReference type="SMART" id="SM00487">
    <property type="entry name" value="DEXDc"/>
    <property type="match status" value="1"/>
</dbReference>
<dbReference type="GO" id="GO:0005634">
    <property type="term" value="C:nucleus"/>
    <property type="evidence" value="ECO:0007669"/>
    <property type="project" value="UniProtKB-SubCell"/>
</dbReference>
<dbReference type="PROSITE" id="PS00690">
    <property type="entry name" value="DEAH_ATP_HELICASE"/>
    <property type="match status" value="1"/>
</dbReference>
<dbReference type="Proteomes" id="UP001605036">
    <property type="component" value="Unassembled WGS sequence"/>
</dbReference>
<comment type="subcellular location">
    <subcellularLocation>
        <location evidence="1">Nucleus</location>
    </subcellularLocation>
</comment>
<dbReference type="InterPro" id="IPR013083">
    <property type="entry name" value="Znf_RING/FYVE/PHD"/>
</dbReference>
<dbReference type="GO" id="GO:0008270">
    <property type="term" value="F:zinc ion binding"/>
    <property type="evidence" value="ECO:0007669"/>
    <property type="project" value="UniProtKB-KW"/>
</dbReference>
<dbReference type="GO" id="GO:0004386">
    <property type="term" value="F:helicase activity"/>
    <property type="evidence" value="ECO:0007669"/>
    <property type="project" value="UniProtKB-KW"/>
</dbReference>
<evidence type="ECO:0008006" key="17">
    <source>
        <dbReference type="Google" id="ProtNLM"/>
    </source>
</evidence>
<dbReference type="InterPro" id="IPR018957">
    <property type="entry name" value="Znf_C3HC4_RING-type"/>
</dbReference>
<dbReference type="InterPro" id="IPR014001">
    <property type="entry name" value="Helicase_ATP-bd"/>
</dbReference>
<evidence type="ECO:0000256" key="6">
    <source>
        <dbReference type="ARBA" id="ARBA00022801"/>
    </source>
</evidence>
<feature type="region of interest" description="Disordered" evidence="11">
    <location>
        <begin position="286"/>
        <end position="307"/>
    </location>
</feature>
<evidence type="ECO:0000256" key="11">
    <source>
        <dbReference type="SAM" id="MobiDB-lite"/>
    </source>
</evidence>
<dbReference type="EMBL" id="JBHFFA010000007">
    <property type="protein sequence ID" value="KAL2613152.1"/>
    <property type="molecule type" value="Genomic_DNA"/>
</dbReference>
<evidence type="ECO:0000256" key="2">
    <source>
        <dbReference type="ARBA" id="ARBA00008438"/>
    </source>
</evidence>
<dbReference type="InterPro" id="IPR001650">
    <property type="entry name" value="Helicase_C-like"/>
</dbReference>
<keyword evidence="8" id="KW-0862">Zinc</keyword>
<evidence type="ECO:0000256" key="5">
    <source>
        <dbReference type="ARBA" id="ARBA00022771"/>
    </source>
</evidence>
<evidence type="ECO:0000259" key="14">
    <source>
        <dbReference type="PROSITE" id="PS51194"/>
    </source>
</evidence>
<dbReference type="AlphaFoldDB" id="A0ABD1XW71"/>
<evidence type="ECO:0000256" key="7">
    <source>
        <dbReference type="ARBA" id="ARBA00022806"/>
    </source>
</evidence>
<keyword evidence="4" id="KW-0547">Nucleotide-binding</keyword>
<dbReference type="Gene3D" id="3.30.40.10">
    <property type="entry name" value="Zinc/RING finger domain, C3HC4 (zinc finger)"/>
    <property type="match status" value="1"/>
</dbReference>
<dbReference type="InterPro" id="IPR050628">
    <property type="entry name" value="SNF2_RAD54_helicase_TF"/>
</dbReference>
<protein>
    <recommendedName>
        <fullName evidence="17">DNA repair protein RAD16</fullName>
    </recommendedName>
</protein>
<evidence type="ECO:0000313" key="16">
    <source>
        <dbReference type="Proteomes" id="UP001605036"/>
    </source>
</evidence>
<feature type="domain" description="Helicase C-terminal" evidence="14">
    <location>
        <begin position="812"/>
        <end position="968"/>
    </location>
</feature>
<comment type="caution">
    <text evidence="15">The sequence shown here is derived from an EMBL/GenBank/DDBJ whole genome shotgun (WGS) entry which is preliminary data.</text>
</comment>
<keyword evidence="3" id="KW-0479">Metal-binding</keyword>
<comment type="similarity">
    <text evidence="2">Belongs to the SNF2/RAD54 helicase family. RAD16 subfamily.</text>
</comment>
<organism evidence="15 16">
    <name type="scientific">Riccia fluitans</name>
    <dbReference type="NCBI Taxonomy" id="41844"/>
    <lineage>
        <taxon>Eukaryota</taxon>
        <taxon>Viridiplantae</taxon>
        <taxon>Streptophyta</taxon>
        <taxon>Embryophyta</taxon>
        <taxon>Marchantiophyta</taxon>
        <taxon>Marchantiopsida</taxon>
        <taxon>Marchantiidae</taxon>
        <taxon>Marchantiales</taxon>
        <taxon>Ricciaceae</taxon>
        <taxon>Riccia</taxon>
    </lineage>
</organism>
<dbReference type="SUPFAM" id="SSF57850">
    <property type="entry name" value="RING/U-box"/>
    <property type="match status" value="1"/>
</dbReference>
<dbReference type="SUPFAM" id="SSF52540">
    <property type="entry name" value="P-loop containing nucleoside triphosphate hydrolases"/>
    <property type="match status" value="2"/>
</dbReference>
<dbReference type="Gene3D" id="3.40.50.10810">
    <property type="entry name" value="Tandem AAA-ATPase domain"/>
    <property type="match status" value="2"/>
</dbReference>
<keyword evidence="9" id="KW-0067">ATP-binding</keyword>
<dbReference type="Pfam" id="PF00097">
    <property type="entry name" value="zf-C3HC4"/>
    <property type="match status" value="1"/>
</dbReference>